<dbReference type="Proteomes" id="UP001239782">
    <property type="component" value="Chromosome"/>
</dbReference>
<dbReference type="AlphaFoldDB" id="A0AA51RU77"/>
<feature type="transmembrane region" description="Helical" evidence="7">
    <location>
        <begin position="78"/>
        <end position="96"/>
    </location>
</feature>
<keyword evidence="4 7" id="KW-0812">Transmembrane</keyword>
<comment type="similarity">
    <text evidence="2">Belongs to the UPF0324 family.</text>
</comment>
<gene>
    <name evidence="8" type="ORF">Q9312_02230</name>
</gene>
<feature type="transmembrane region" description="Helical" evidence="7">
    <location>
        <begin position="167"/>
        <end position="189"/>
    </location>
</feature>
<evidence type="ECO:0000313" key="8">
    <source>
        <dbReference type="EMBL" id="WMS87753.1"/>
    </source>
</evidence>
<evidence type="ECO:0000256" key="5">
    <source>
        <dbReference type="ARBA" id="ARBA00022989"/>
    </source>
</evidence>
<feature type="transmembrane region" description="Helical" evidence="7">
    <location>
        <begin position="285"/>
        <end position="306"/>
    </location>
</feature>
<dbReference type="KEGG" id="plei:Q9312_02230"/>
<evidence type="ECO:0000256" key="4">
    <source>
        <dbReference type="ARBA" id="ARBA00022692"/>
    </source>
</evidence>
<protein>
    <submittedName>
        <fullName evidence="8">Sulfate exporter family transporter</fullName>
    </submittedName>
</protein>
<dbReference type="InterPro" id="IPR018383">
    <property type="entry name" value="UPF0324_pro"/>
</dbReference>
<dbReference type="RefSeq" id="WP_309202907.1">
    <property type="nucleotide sequence ID" value="NZ_CP133548.1"/>
</dbReference>
<evidence type="ECO:0000256" key="2">
    <source>
        <dbReference type="ARBA" id="ARBA00007977"/>
    </source>
</evidence>
<comment type="subcellular location">
    <subcellularLocation>
        <location evidence="1">Cell membrane</location>
        <topology evidence="1">Multi-pass membrane protein</topology>
    </subcellularLocation>
</comment>
<feature type="transmembrane region" description="Helical" evidence="7">
    <location>
        <begin position="201"/>
        <end position="218"/>
    </location>
</feature>
<feature type="transmembrane region" description="Helical" evidence="7">
    <location>
        <begin position="105"/>
        <end position="124"/>
    </location>
</feature>
<sequence length="307" mass="32607">MHPIIFAVLVTAAIGAIALNWLSAGTSLLVGIAIALVSPHPWVTQCRSYSAIVLKVAIVLMGFGMEVSAVAATAGTTFWITLLSLLLALILGWALMKLLKVDSQIGLMISSGTAICGGSAIAAVSQVIKPPAEKTVVAVTVIFLLNLVALYIFPVIGHWLELSQFQFGVWAALAIHDTSSVVGAAAQYGDQALNIASTAKLARALWIIPLTVILSLILKPKGMKVTIPLFIVFFVLAASSRSLIEANLVFDWLSDLSRYLLKIALLMMGLGITKQTLAAIDARPFALGVILWIALSISSLFLVYLIT</sequence>
<keyword evidence="6 7" id="KW-0472">Membrane</keyword>
<organism evidence="8 9">
    <name type="scientific">Pleionea litopenaei</name>
    <dbReference type="NCBI Taxonomy" id="3070815"/>
    <lineage>
        <taxon>Bacteria</taxon>
        <taxon>Pseudomonadati</taxon>
        <taxon>Pseudomonadota</taxon>
        <taxon>Gammaproteobacteria</taxon>
        <taxon>Oceanospirillales</taxon>
        <taxon>Pleioneaceae</taxon>
        <taxon>Pleionea</taxon>
    </lineage>
</organism>
<keyword evidence="9" id="KW-1185">Reference proteome</keyword>
<dbReference type="EMBL" id="CP133548">
    <property type="protein sequence ID" value="WMS87753.1"/>
    <property type="molecule type" value="Genomic_DNA"/>
</dbReference>
<dbReference type="GO" id="GO:0005886">
    <property type="term" value="C:plasma membrane"/>
    <property type="evidence" value="ECO:0007669"/>
    <property type="project" value="UniProtKB-SubCell"/>
</dbReference>
<proteinExistence type="inferred from homology"/>
<feature type="transmembrane region" description="Helical" evidence="7">
    <location>
        <begin position="6"/>
        <end position="37"/>
    </location>
</feature>
<accession>A0AA51RU77</accession>
<dbReference type="PANTHER" id="PTHR30106">
    <property type="entry name" value="INNER MEMBRANE PROTEIN YEIH-RELATED"/>
    <property type="match status" value="1"/>
</dbReference>
<dbReference type="Pfam" id="PF03601">
    <property type="entry name" value="Cons_hypoth698"/>
    <property type="match status" value="1"/>
</dbReference>
<keyword evidence="5 7" id="KW-1133">Transmembrane helix</keyword>
<evidence type="ECO:0000256" key="1">
    <source>
        <dbReference type="ARBA" id="ARBA00004651"/>
    </source>
</evidence>
<evidence type="ECO:0000256" key="3">
    <source>
        <dbReference type="ARBA" id="ARBA00022475"/>
    </source>
</evidence>
<feature type="transmembrane region" description="Helical" evidence="7">
    <location>
        <begin position="49"/>
        <end position="72"/>
    </location>
</feature>
<feature type="transmembrane region" description="Helical" evidence="7">
    <location>
        <begin position="225"/>
        <end position="244"/>
    </location>
</feature>
<keyword evidence="3" id="KW-1003">Cell membrane</keyword>
<reference evidence="8 9" key="1">
    <citation type="submission" date="2023-08" db="EMBL/GenBank/DDBJ databases">
        <title>Pleionea litopenaei sp. nov., isolated from stomach of juvenile Litopenaeus vannamei.</title>
        <authorList>
            <person name="Rho A.M."/>
            <person name="Hwang C.Y."/>
        </authorList>
    </citation>
    <scope>NUCLEOTIDE SEQUENCE [LARGE SCALE GENOMIC DNA]</scope>
    <source>
        <strain evidence="8 9">HL-JVS1</strain>
    </source>
</reference>
<name>A0AA51RU77_9GAMM</name>
<evidence type="ECO:0000256" key="6">
    <source>
        <dbReference type="ARBA" id="ARBA00023136"/>
    </source>
</evidence>
<feature type="transmembrane region" description="Helical" evidence="7">
    <location>
        <begin position="136"/>
        <end position="160"/>
    </location>
</feature>
<dbReference type="PANTHER" id="PTHR30106:SF1">
    <property type="entry name" value="UPF0324 MEMBRANE PROTEIN FN0533"/>
    <property type="match status" value="1"/>
</dbReference>
<evidence type="ECO:0000313" key="9">
    <source>
        <dbReference type="Proteomes" id="UP001239782"/>
    </source>
</evidence>
<evidence type="ECO:0000256" key="7">
    <source>
        <dbReference type="SAM" id="Phobius"/>
    </source>
</evidence>